<reference evidence="1" key="1">
    <citation type="journal article" date="2021" name="Proc. Natl. Acad. Sci. U.S.A.">
        <title>A Catalog of Tens of Thousands of Viruses from Human Metagenomes Reveals Hidden Associations with Chronic Diseases.</title>
        <authorList>
            <person name="Tisza M.J."/>
            <person name="Buck C.B."/>
        </authorList>
    </citation>
    <scope>NUCLEOTIDE SEQUENCE</scope>
    <source>
        <strain evidence="1">CtNQV2</strain>
    </source>
</reference>
<name>A0A8S5RZ22_9CAUD</name>
<organism evidence="1">
    <name type="scientific">Myoviridae sp. ctNQV2</name>
    <dbReference type="NCBI Taxonomy" id="2827683"/>
    <lineage>
        <taxon>Viruses</taxon>
        <taxon>Duplodnaviria</taxon>
        <taxon>Heunggongvirae</taxon>
        <taxon>Uroviricota</taxon>
        <taxon>Caudoviricetes</taxon>
    </lineage>
</organism>
<dbReference type="EMBL" id="BK032510">
    <property type="protein sequence ID" value="DAF43815.1"/>
    <property type="molecule type" value="Genomic_DNA"/>
</dbReference>
<accession>A0A8S5RZ22</accession>
<proteinExistence type="predicted"/>
<protein>
    <submittedName>
        <fullName evidence="1">Uncharacterized protein</fullName>
    </submittedName>
</protein>
<evidence type="ECO:0000313" key="1">
    <source>
        <dbReference type="EMBL" id="DAF43815.1"/>
    </source>
</evidence>
<sequence length="321" mass="36660">MDIFEKKEIIVANIKRFNANNINPNDVILCNTDEELLKLILRQSPNYWFNNYVLTLEEFVDFFSDLFEKYNIFTTGEHHLYGSHKGYAFGDAILYVYNNYELYAYQKATVYAYTQSHIYTHDFTKAEAHNLACVDMFDANCHTEYFDESCGYIHNGEAISNDKSSIVLIEGTLTSHNYSHIKTLPGGYKNVTAMDNCTLELHGSPCADCYNRCQVKAYDMSEVICHNNVCVESYNKSQVILNDLSSCVAHDTSIIHICAAKCVKLMDLSIGYNYHDIAIQMDVSGTSYLCDLTDTFTQVQNNGTIKWEQSGKIFSNQRNLN</sequence>